<feature type="compositionally biased region" description="Polar residues" evidence="1">
    <location>
        <begin position="280"/>
        <end position="293"/>
    </location>
</feature>
<evidence type="ECO:0000313" key="2">
    <source>
        <dbReference type="EMBL" id="OMJ19769.1"/>
    </source>
</evidence>
<name>A0A1R1XYX7_9FUNG</name>
<feature type="region of interest" description="Disordered" evidence="1">
    <location>
        <begin position="566"/>
        <end position="611"/>
    </location>
</feature>
<comment type="caution">
    <text evidence="2">The sequence shown here is derived from an EMBL/GenBank/DDBJ whole genome shotgun (WGS) entry which is preliminary data.</text>
</comment>
<dbReference type="EMBL" id="LSSM01002917">
    <property type="protein sequence ID" value="OMJ19769.1"/>
    <property type="molecule type" value="Genomic_DNA"/>
</dbReference>
<proteinExistence type="predicted"/>
<keyword evidence="3" id="KW-1185">Reference proteome</keyword>
<feature type="compositionally biased region" description="Polar residues" evidence="1">
    <location>
        <begin position="590"/>
        <end position="611"/>
    </location>
</feature>
<feature type="compositionally biased region" description="Low complexity" evidence="1">
    <location>
        <begin position="566"/>
        <end position="585"/>
    </location>
</feature>
<dbReference type="OrthoDB" id="5646215at2759"/>
<feature type="compositionally biased region" description="Low complexity" evidence="1">
    <location>
        <begin position="303"/>
        <end position="322"/>
    </location>
</feature>
<feature type="region of interest" description="Disordered" evidence="1">
    <location>
        <begin position="280"/>
        <end position="322"/>
    </location>
</feature>
<accession>A0A1R1XYX7</accession>
<dbReference type="Proteomes" id="UP000187429">
    <property type="component" value="Unassembled WGS sequence"/>
</dbReference>
<protein>
    <submittedName>
        <fullName evidence="2">Uncharacterized protein</fullName>
    </submittedName>
</protein>
<organism evidence="2 3">
    <name type="scientific">Smittium culicis</name>
    <dbReference type="NCBI Taxonomy" id="133412"/>
    <lineage>
        <taxon>Eukaryota</taxon>
        <taxon>Fungi</taxon>
        <taxon>Fungi incertae sedis</taxon>
        <taxon>Zoopagomycota</taxon>
        <taxon>Kickxellomycotina</taxon>
        <taxon>Harpellomycetes</taxon>
        <taxon>Harpellales</taxon>
        <taxon>Legeriomycetaceae</taxon>
        <taxon>Smittium</taxon>
    </lineage>
</organism>
<reference evidence="3" key="1">
    <citation type="submission" date="2017-01" db="EMBL/GenBank/DDBJ databases">
        <authorList>
            <person name="Wang Y."/>
            <person name="White M."/>
            <person name="Kvist S."/>
            <person name="Moncalvo J.-M."/>
        </authorList>
    </citation>
    <scope>NUCLEOTIDE SEQUENCE [LARGE SCALE GENOMIC DNA]</scope>
    <source>
        <strain evidence="3">ID-206-W2</strain>
    </source>
</reference>
<dbReference type="AlphaFoldDB" id="A0A1R1XYX7"/>
<gene>
    <name evidence="2" type="ORF">AYI69_g6482</name>
</gene>
<evidence type="ECO:0000256" key="1">
    <source>
        <dbReference type="SAM" id="MobiDB-lite"/>
    </source>
</evidence>
<evidence type="ECO:0000313" key="3">
    <source>
        <dbReference type="Proteomes" id="UP000187429"/>
    </source>
</evidence>
<sequence>MDFYTVINFNLKYVSSESNTAKYEFCTNSNDSYEDREHNQDNNYINSIQEVEIKVNDQTYYSTKNLINPTLRNAGIQFNDVKTSSFNENFVNDLAGTVVYDAEGSLDDLFNEKLILIAKKLIAKLVEEKDTFDRFSKLVFECINKYYKPGPSISNSISNAANSHIGFVKQIEINKLWNIKEKLGLVSGSTNVSGKTNNGNLSSNVGSSILAVSSHNSALYSVPGSPDEPNYKHMSDLSISEKIKVISDVSNPAIENNYNSSGIIANQSNLIDKPKGKTLETCQGVKSSNSISTPYEEKDRDGNTNSQSNNNNNNVTAKTAKNNEFYPDLVKYSPDSISDNYPDSNSIKFTNSSPQDNNDKAKFISKNNISSTKFEDIKEIGNKANSVEYRHDLDIQKRVVDIQNNGPLLGSKQRLNKHIHPQIYRITRAATENMTPTDLALDPDLPRPLSSLSTPLHHPQNIPYQPSQLHRSAAIASAATNGNNDTAPWIKSILTSAHLRFIIKHMLQVIVMLGNSKSRRSIFSHVVDKILSYLSSIGCCKDDFIFIVDVSVYVLSKCVTHTSNNNSIKSEGNKNSNNSSSSKLNDVGEGQNTHSANIDKSTSNNNYSNASESGPVYDEINFSEGIKSDTNNNAGICSSYSEFKAVGSFLTISDLNAIGISNGSKEFSLVLGGVKLIVAKLYK</sequence>